<feature type="compositionally biased region" description="Basic and acidic residues" evidence="1">
    <location>
        <begin position="309"/>
        <end position="318"/>
    </location>
</feature>
<dbReference type="EMBL" id="BPVZ01000016">
    <property type="protein sequence ID" value="GKV01170.1"/>
    <property type="molecule type" value="Genomic_DNA"/>
</dbReference>
<comment type="caution">
    <text evidence="4">The sequence shown here is derived from an EMBL/GenBank/DDBJ whole genome shotgun (WGS) entry which is preliminary data.</text>
</comment>
<evidence type="ECO:0000313" key="5">
    <source>
        <dbReference type="Proteomes" id="UP001054252"/>
    </source>
</evidence>
<sequence length="770" mass="86966">MGASGSKIEEDKAVQLCRERKKFIKQALHFRWLLATTHVTYIQSLRSTGSALRKFVEPEAPVESSLYTSTNATPEPPALTEKSLSQQSFSSPYSPLQVDITETFSPSPSPPSSSHFQANHMKFFGFPSKKIEERPSEPVIATVTASNPPQNTARHSTEKPESSPIEGSSVRPGTPLWDYFALSHPIDHQFSFQEGKELNQGLENAYSTRQLREQEGIPEFEEEDKASFCEREESCDSDDEFDEPSADTLVRSFENLHRVHEHNAASASPILHSGGSVASETEFMNGERNSPDLSPLKATSSTVNGPTDANKKPLKEDSAGNEVSPKDFLSSMKEIESLFTKASDSGKEILRMLEANKLHFRPIFPGKESVSKASIFLRACFSCGEDPSQVKEEPPQTSVKYLPWHRTTSSSSAGNSMGLNVKDDVEDLTTNNLFNDICMISSGHASTLDRLYAWERKLYDEVKTSDAVRRAYELKRKVLRQLESKEESRHKIDKTRAVIKDLHSRIRVAIHRIDSISKRIKDLQDKELQPQLEELMKGLRRMWEVMHECHNHQFQVISAAYNDGNLKISVQSESHRLITAHLEIELSSLASNFTKWIDAQTSYIQAIDNWLLKCVFIQKPPKRKRKHTPEAFRGFGPPIYVMVGGWLEKTKTLPKREVSDSIKGLAAEVSHFLPRQEKNQGKRTSHPFSTLWKGDTNSDSGVNLLRDDVSEEWVSGFDRFYNSLVEFLSQLNKFAEASLKMYAEVDKETEPIKIKHNEESARNPKSSTNV</sequence>
<evidence type="ECO:0000313" key="4">
    <source>
        <dbReference type="EMBL" id="GKV01170.1"/>
    </source>
</evidence>
<accession>A0AAV5IQR5</accession>
<dbReference type="AlphaFoldDB" id="A0AAV5IQR5"/>
<reference evidence="4 5" key="1">
    <citation type="journal article" date="2021" name="Commun. Biol.">
        <title>The genome of Shorea leprosula (Dipterocarpaceae) highlights the ecological relevance of drought in aseasonal tropical rainforests.</title>
        <authorList>
            <person name="Ng K.K.S."/>
            <person name="Kobayashi M.J."/>
            <person name="Fawcett J.A."/>
            <person name="Hatakeyama M."/>
            <person name="Paape T."/>
            <person name="Ng C.H."/>
            <person name="Ang C.C."/>
            <person name="Tnah L.H."/>
            <person name="Lee C.T."/>
            <person name="Nishiyama T."/>
            <person name="Sese J."/>
            <person name="O'Brien M.J."/>
            <person name="Copetti D."/>
            <person name="Mohd Noor M.I."/>
            <person name="Ong R.C."/>
            <person name="Putra M."/>
            <person name="Sireger I.Z."/>
            <person name="Indrioko S."/>
            <person name="Kosugi Y."/>
            <person name="Izuno A."/>
            <person name="Isagi Y."/>
            <person name="Lee S.L."/>
            <person name="Shimizu K.K."/>
        </authorList>
    </citation>
    <scope>NUCLEOTIDE SEQUENCE [LARGE SCALE GENOMIC DNA]</scope>
    <source>
        <strain evidence="4">214</strain>
    </source>
</reference>
<evidence type="ECO:0000259" key="2">
    <source>
        <dbReference type="Pfam" id="PF04782"/>
    </source>
</evidence>
<feature type="domain" description="DUF632" evidence="2">
    <location>
        <begin position="329"/>
        <end position="670"/>
    </location>
</feature>
<protein>
    <submittedName>
        <fullName evidence="4">Uncharacterized protein</fullName>
    </submittedName>
</protein>
<keyword evidence="5" id="KW-1185">Reference proteome</keyword>
<dbReference type="PANTHER" id="PTHR21450:SF6">
    <property type="entry name" value="EXPRESSED PROTEIN"/>
    <property type="match status" value="1"/>
</dbReference>
<dbReference type="InterPro" id="IPR006867">
    <property type="entry name" value="DUF632"/>
</dbReference>
<dbReference type="Pfam" id="PF04783">
    <property type="entry name" value="DUF630"/>
    <property type="match status" value="1"/>
</dbReference>
<feature type="compositionally biased region" description="Low complexity" evidence="1">
    <location>
        <begin position="83"/>
        <end position="93"/>
    </location>
</feature>
<feature type="region of interest" description="Disordered" evidence="1">
    <location>
        <begin position="143"/>
        <end position="170"/>
    </location>
</feature>
<organism evidence="4 5">
    <name type="scientific">Rubroshorea leprosula</name>
    <dbReference type="NCBI Taxonomy" id="152421"/>
    <lineage>
        <taxon>Eukaryota</taxon>
        <taxon>Viridiplantae</taxon>
        <taxon>Streptophyta</taxon>
        <taxon>Embryophyta</taxon>
        <taxon>Tracheophyta</taxon>
        <taxon>Spermatophyta</taxon>
        <taxon>Magnoliopsida</taxon>
        <taxon>eudicotyledons</taxon>
        <taxon>Gunneridae</taxon>
        <taxon>Pentapetalae</taxon>
        <taxon>rosids</taxon>
        <taxon>malvids</taxon>
        <taxon>Malvales</taxon>
        <taxon>Dipterocarpaceae</taxon>
        <taxon>Rubroshorea</taxon>
    </lineage>
</organism>
<dbReference type="Pfam" id="PF04782">
    <property type="entry name" value="DUF632"/>
    <property type="match status" value="1"/>
</dbReference>
<feature type="compositionally biased region" description="Polar residues" evidence="1">
    <location>
        <begin position="143"/>
        <end position="154"/>
    </location>
</feature>
<dbReference type="InterPro" id="IPR006868">
    <property type="entry name" value="DUF630"/>
</dbReference>
<evidence type="ECO:0000259" key="3">
    <source>
        <dbReference type="Pfam" id="PF04783"/>
    </source>
</evidence>
<feature type="region of interest" description="Disordered" evidence="1">
    <location>
        <begin position="63"/>
        <end position="93"/>
    </location>
</feature>
<evidence type="ECO:0000256" key="1">
    <source>
        <dbReference type="SAM" id="MobiDB-lite"/>
    </source>
</evidence>
<name>A0AAV5IQR5_9ROSI</name>
<feature type="compositionally biased region" description="Polar residues" evidence="1">
    <location>
        <begin position="287"/>
        <end position="307"/>
    </location>
</feature>
<gene>
    <name evidence="4" type="ORF">SLEP1_g13747</name>
</gene>
<dbReference type="Proteomes" id="UP001054252">
    <property type="component" value="Unassembled WGS sequence"/>
</dbReference>
<dbReference type="PANTHER" id="PTHR21450">
    <property type="entry name" value="PROTEIN ALTERED PHOSPHATE STARVATION RESPONSE 1"/>
    <property type="match status" value="1"/>
</dbReference>
<feature type="domain" description="DUF630" evidence="3">
    <location>
        <begin position="1"/>
        <end position="59"/>
    </location>
</feature>
<feature type="region of interest" description="Disordered" evidence="1">
    <location>
        <begin position="282"/>
        <end position="325"/>
    </location>
</feature>
<proteinExistence type="predicted"/>